<dbReference type="Pfam" id="PF16875">
    <property type="entry name" value="Glyco_hydro_36N"/>
    <property type="match status" value="1"/>
</dbReference>
<reference evidence="11" key="1">
    <citation type="journal article" date="2019" name="Int. J. Syst. Evol. Microbiol.">
        <title>The Global Catalogue of Microorganisms (GCM) 10K type strain sequencing project: providing services to taxonomists for standard genome sequencing and annotation.</title>
        <authorList>
            <consortium name="The Broad Institute Genomics Platform"/>
            <consortium name="The Broad Institute Genome Sequencing Center for Infectious Disease"/>
            <person name="Wu L."/>
            <person name="Ma J."/>
        </authorList>
    </citation>
    <scope>NUCLEOTIDE SEQUENCE [LARGE SCALE GENOMIC DNA]</scope>
    <source>
        <strain evidence="11">CCM 8934</strain>
    </source>
</reference>
<keyword evidence="5 6" id="KW-0326">Glycosidase</keyword>
<dbReference type="EC" id="3.2.1.22" evidence="3 6"/>
<evidence type="ECO:0000256" key="5">
    <source>
        <dbReference type="ARBA" id="ARBA00023295"/>
    </source>
</evidence>
<dbReference type="PROSITE" id="PS00512">
    <property type="entry name" value="ALPHA_GALACTOSIDASE"/>
    <property type="match status" value="1"/>
</dbReference>
<dbReference type="CDD" id="cd14791">
    <property type="entry name" value="GH36"/>
    <property type="match status" value="1"/>
</dbReference>
<evidence type="ECO:0000256" key="7">
    <source>
        <dbReference type="SAM" id="MobiDB-lite"/>
    </source>
</evidence>
<comment type="catalytic activity">
    <reaction evidence="1 6">
        <text>Hydrolysis of terminal, non-reducing alpha-D-galactose residues in alpha-D-galactosides, including galactose oligosaccharides, galactomannans and galactolipids.</text>
        <dbReference type="EC" id="3.2.1.22"/>
    </reaction>
</comment>
<accession>A0ABW1UGN0</accession>
<dbReference type="PANTHER" id="PTHR43053:SF3">
    <property type="entry name" value="ALPHA-GALACTOSIDASE C-RELATED"/>
    <property type="match status" value="1"/>
</dbReference>
<keyword evidence="11" id="KW-1185">Reference proteome</keyword>
<evidence type="ECO:0000313" key="11">
    <source>
        <dbReference type="Proteomes" id="UP001596227"/>
    </source>
</evidence>
<evidence type="ECO:0000313" key="10">
    <source>
        <dbReference type="EMBL" id="MFC6295190.1"/>
    </source>
</evidence>
<feature type="domain" description="Glycosyl hydrolase family 36 C-terminal" evidence="8">
    <location>
        <begin position="661"/>
        <end position="719"/>
    </location>
</feature>
<feature type="domain" description="Glycosyl hydrolase family 36 N-terminal" evidence="9">
    <location>
        <begin position="27"/>
        <end position="281"/>
    </location>
</feature>
<dbReference type="Gene3D" id="2.70.98.60">
    <property type="entry name" value="alpha-galactosidase from lactobacil brevis"/>
    <property type="match status" value="1"/>
</dbReference>
<dbReference type="Pfam" id="PF16874">
    <property type="entry name" value="Glyco_hydro_36C"/>
    <property type="match status" value="1"/>
</dbReference>
<comment type="caution">
    <text evidence="10">The sequence shown here is derived from an EMBL/GenBank/DDBJ whole genome shotgun (WGS) entry which is preliminary data.</text>
</comment>
<evidence type="ECO:0000259" key="9">
    <source>
        <dbReference type="Pfam" id="PF16875"/>
    </source>
</evidence>
<dbReference type="InterPro" id="IPR031704">
    <property type="entry name" value="Glyco_hydro_36_N"/>
</dbReference>
<dbReference type="PIRSF" id="PIRSF005536">
    <property type="entry name" value="Agal"/>
    <property type="match status" value="1"/>
</dbReference>
<evidence type="ECO:0000259" key="8">
    <source>
        <dbReference type="Pfam" id="PF16874"/>
    </source>
</evidence>
<dbReference type="Proteomes" id="UP001596227">
    <property type="component" value="Unassembled WGS sequence"/>
</dbReference>
<organism evidence="10 11">
    <name type="scientific">Lactiplantibacillus daoliensis</name>
    <dbReference type="NCBI Taxonomy" id="2559916"/>
    <lineage>
        <taxon>Bacteria</taxon>
        <taxon>Bacillati</taxon>
        <taxon>Bacillota</taxon>
        <taxon>Bacilli</taxon>
        <taxon>Lactobacillales</taxon>
        <taxon>Lactobacillaceae</taxon>
        <taxon>Lactiplantibacillus</taxon>
    </lineage>
</organism>
<dbReference type="InterPro" id="IPR038417">
    <property type="entry name" value="Alpga-gal_N_sf"/>
</dbReference>
<evidence type="ECO:0000256" key="2">
    <source>
        <dbReference type="ARBA" id="ARBA00006202"/>
    </source>
</evidence>
<evidence type="ECO:0000256" key="6">
    <source>
        <dbReference type="PIRNR" id="PIRNR005536"/>
    </source>
</evidence>
<comment type="similarity">
    <text evidence="2">Belongs to the glycosyl hydrolase 36 family.</text>
</comment>
<dbReference type="Gene3D" id="2.60.40.1180">
    <property type="entry name" value="Golgi alpha-mannosidase II"/>
    <property type="match status" value="1"/>
</dbReference>
<protein>
    <recommendedName>
        <fullName evidence="3 6">Alpha-galactosidase</fullName>
        <ecNumber evidence="3 6">3.2.1.22</ecNumber>
    </recommendedName>
</protein>
<dbReference type="GO" id="GO:0004557">
    <property type="term" value="F:alpha-galactosidase activity"/>
    <property type="evidence" value="ECO:0007669"/>
    <property type="project" value="UniProtKB-EC"/>
</dbReference>
<dbReference type="SUPFAM" id="SSF51445">
    <property type="entry name" value="(Trans)glycosidases"/>
    <property type="match status" value="1"/>
</dbReference>
<dbReference type="Pfam" id="PF02065">
    <property type="entry name" value="Melibiase"/>
    <property type="match status" value="1"/>
</dbReference>
<dbReference type="InterPro" id="IPR031705">
    <property type="entry name" value="Glyco_hydro_36_C"/>
</dbReference>
<keyword evidence="4 6" id="KW-0378">Hydrolase</keyword>
<gene>
    <name evidence="10" type="ORF">ACFQH1_08240</name>
</gene>
<dbReference type="InterPro" id="IPR013780">
    <property type="entry name" value="Glyco_hydro_b"/>
</dbReference>
<dbReference type="InterPro" id="IPR013785">
    <property type="entry name" value="Aldolase_TIM"/>
</dbReference>
<feature type="region of interest" description="Disordered" evidence="7">
    <location>
        <begin position="206"/>
        <end position="226"/>
    </location>
</feature>
<evidence type="ECO:0000256" key="4">
    <source>
        <dbReference type="ARBA" id="ARBA00022801"/>
    </source>
</evidence>
<dbReference type="PANTHER" id="PTHR43053">
    <property type="entry name" value="GLYCOSIDASE FAMILY 31"/>
    <property type="match status" value="1"/>
</dbReference>
<dbReference type="RefSeq" id="WP_137606921.1">
    <property type="nucleotide sequence ID" value="NZ_BJDH01000003.1"/>
</dbReference>
<dbReference type="InterPro" id="IPR000111">
    <property type="entry name" value="Glyco_hydro_27/36_CS"/>
</dbReference>
<sequence>MNPKQVLQQYDLRTANCQLSIGVLASGHLCLLYFGRKLPVQTDLRSVIEDLPKASYLADTDGISDFRLEQLPLMYPAFGTPDLRAPAIRVRDDSGSAIINLKFKEKRLIAGKPALPGLPATHVAGQVKTWEFDLVDSVTGLTVTLVISAFVDYDIFTQSVRVKNTATTPLRLDEAQSLSLDLLSDRFDLVTLNGAWSRENHIQRTPLRPGIQGTDSKRGASGHGQNPFVALATPDTDWQHGEIYSANLIYSGNFVATATVDMHQNTRLQVGINPFEFEWKLSPGQSFATPEVVFSYANKGFNQMSQRYHRFYLDCLLPKQFAKQSRPILINNWEATYFDFNRQKLLALAKQASELGIELFVLDDGWFGKRDDDSSSLGDWVANETKLGGSLSALTTDIQALGLQFGLWIEPEMVSPNSDLYRQHPDWVMSDLRHRPQLARHQYVLDLSQSVVQDYLIKTIDQLLTENSIDYLKWDMNRNITDAYSHGLAVDQQGEVYHRYLLGLYHVLGTITMRHPQVLIESCAGGGGRFDAGMLAYTPQIWTSDDTDAYERLQIQRGTALIYPPVTMGSHVSAVPNHQVGRITDLATRGTVAEQGNLGYELDLLALTTTEKQQIQRQVTIYKAYRETLQFGKYTVLPVDEANEWAWSKVGYGFVIVDHITIWARPNTVPKRLKVVGLTPTKQYQDVRTQRCYSGAFLMSVGLVIDRQNRDFASQRWIFKELR</sequence>
<evidence type="ECO:0000256" key="1">
    <source>
        <dbReference type="ARBA" id="ARBA00001255"/>
    </source>
</evidence>
<dbReference type="PRINTS" id="PR00743">
    <property type="entry name" value="GLHYDRLASE36"/>
</dbReference>
<proteinExistence type="inferred from homology"/>
<name>A0ABW1UGN0_9LACO</name>
<dbReference type="InterPro" id="IPR050985">
    <property type="entry name" value="Alpha-glycosidase_related"/>
</dbReference>
<dbReference type="InterPro" id="IPR017853">
    <property type="entry name" value="GH"/>
</dbReference>
<dbReference type="EMBL" id="JBHSSB010000016">
    <property type="protein sequence ID" value="MFC6295190.1"/>
    <property type="molecule type" value="Genomic_DNA"/>
</dbReference>
<dbReference type="Gene3D" id="3.20.20.70">
    <property type="entry name" value="Aldolase class I"/>
    <property type="match status" value="1"/>
</dbReference>
<evidence type="ECO:0000256" key="3">
    <source>
        <dbReference type="ARBA" id="ARBA00012755"/>
    </source>
</evidence>
<dbReference type="InterPro" id="IPR002252">
    <property type="entry name" value="Glyco_hydro_36"/>
</dbReference>